<evidence type="ECO:0000313" key="3">
    <source>
        <dbReference type="EMBL" id="CUS40596.1"/>
    </source>
</evidence>
<accession>A0A161K467</accession>
<proteinExistence type="predicted"/>
<dbReference type="PANTHER" id="PTHR19353">
    <property type="entry name" value="FATTY ACID DESATURASE 2"/>
    <property type="match status" value="1"/>
</dbReference>
<gene>
    <name evidence="3" type="ORF">MGWOODY_Tha1237</name>
</gene>
<organism evidence="3">
    <name type="scientific">hydrothermal vent metagenome</name>
    <dbReference type="NCBI Taxonomy" id="652676"/>
    <lineage>
        <taxon>unclassified sequences</taxon>
        <taxon>metagenomes</taxon>
        <taxon>ecological metagenomes</taxon>
    </lineage>
</organism>
<evidence type="ECO:0000256" key="1">
    <source>
        <dbReference type="SAM" id="Phobius"/>
    </source>
</evidence>
<name>A0A161K467_9ZZZZ</name>
<protein>
    <submittedName>
        <fullName evidence="3">Fatty acid desaturase</fullName>
    </submittedName>
</protein>
<keyword evidence="1" id="KW-1133">Transmembrane helix</keyword>
<dbReference type="InterPro" id="IPR005804">
    <property type="entry name" value="FA_desaturase_dom"/>
</dbReference>
<feature type="domain" description="Fatty acid desaturase" evidence="2">
    <location>
        <begin position="58"/>
        <end position="333"/>
    </location>
</feature>
<dbReference type="PANTHER" id="PTHR19353:SF73">
    <property type="entry name" value="FATTY ACID DESATURASE"/>
    <property type="match status" value="1"/>
</dbReference>
<sequence length="385" mass="44197">MASEQDVDTLKLKEQKNSLIADYAVRKNSKALLQTLTTIIPYFILFYTAIAALSISYWLSAAITAVLVLFILRVFVIMHDCGHNCLYEKPRGNAITGFILGVMCGVPQFVWSKHHDYHHATNGNWEKYRGPLAVLSASEYEKLTSKQRKSYARARKLFMGPIAGFLYFIFNPRFNWLKGNVQLIRFIIKEKIANKNQSLKDISAKFETRSWGDWQEYRHMTANNLTLFCAWAFAISYFGAIPFFTIYTIALSLAGALGIILFTVQHNFENSYAADTQHWDYFAAAIHGTSFLQLPRWLNWFTADIAYHHIHHLSARIPNYNLVACHNRHKDLFNNVPRLSLFDIPGAFKYVILDEKQQTLITAKQFSQSYSRQPTRSSAHLASAN</sequence>
<dbReference type="AlphaFoldDB" id="A0A161K467"/>
<feature type="transmembrane region" description="Helical" evidence="1">
    <location>
        <begin position="56"/>
        <end position="76"/>
    </location>
</feature>
<reference evidence="3" key="1">
    <citation type="submission" date="2015-10" db="EMBL/GenBank/DDBJ databases">
        <authorList>
            <person name="Gilbert D.G."/>
        </authorList>
    </citation>
    <scope>NUCLEOTIDE SEQUENCE</scope>
</reference>
<feature type="transmembrane region" description="Helical" evidence="1">
    <location>
        <begin position="31"/>
        <end position="50"/>
    </location>
</feature>
<keyword evidence="1" id="KW-0812">Transmembrane</keyword>
<feature type="transmembrane region" description="Helical" evidence="1">
    <location>
        <begin position="230"/>
        <end position="262"/>
    </location>
</feature>
<dbReference type="EMBL" id="CZQC01000019">
    <property type="protein sequence ID" value="CUS40596.1"/>
    <property type="molecule type" value="Genomic_DNA"/>
</dbReference>
<feature type="transmembrane region" description="Helical" evidence="1">
    <location>
        <begin position="154"/>
        <end position="170"/>
    </location>
</feature>
<dbReference type="GO" id="GO:0016717">
    <property type="term" value="F:oxidoreductase activity, acting on paired donors, with oxidation of a pair of donors resulting in the reduction of molecular oxygen to two molecules of water"/>
    <property type="evidence" value="ECO:0007669"/>
    <property type="project" value="TreeGrafter"/>
</dbReference>
<dbReference type="Pfam" id="PF00487">
    <property type="entry name" value="FA_desaturase"/>
    <property type="match status" value="1"/>
</dbReference>
<keyword evidence="1" id="KW-0472">Membrane</keyword>
<evidence type="ECO:0000259" key="2">
    <source>
        <dbReference type="Pfam" id="PF00487"/>
    </source>
</evidence>
<dbReference type="InterPro" id="IPR012171">
    <property type="entry name" value="Fatty_acid_desaturase"/>
</dbReference>
<dbReference type="GO" id="GO:0006629">
    <property type="term" value="P:lipid metabolic process"/>
    <property type="evidence" value="ECO:0007669"/>
    <property type="project" value="InterPro"/>
</dbReference>
<dbReference type="GO" id="GO:0016020">
    <property type="term" value="C:membrane"/>
    <property type="evidence" value="ECO:0007669"/>
    <property type="project" value="TreeGrafter"/>
</dbReference>